<dbReference type="Pfam" id="PF08281">
    <property type="entry name" value="Sigma70_r4_2"/>
    <property type="match status" value="1"/>
</dbReference>
<dbReference type="GO" id="GO:0016987">
    <property type="term" value="F:sigma factor activity"/>
    <property type="evidence" value="ECO:0007669"/>
    <property type="project" value="UniProtKB-KW"/>
</dbReference>
<feature type="domain" description="RNA polymerase sigma-70 region 2" evidence="7">
    <location>
        <begin position="54"/>
        <end position="118"/>
    </location>
</feature>
<keyword evidence="4 6" id="KW-0238">DNA-binding</keyword>
<dbReference type="InterPro" id="IPR039425">
    <property type="entry name" value="RNA_pol_sigma-70-like"/>
</dbReference>
<evidence type="ECO:0000256" key="5">
    <source>
        <dbReference type="ARBA" id="ARBA00023163"/>
    </source>
</evidence>
<dbReference type="CDD" id="cd06171">
    <property type="entry name" value="Sigma70_r4"/>
    <property type="match status" value="1"/>
</dbReference>
<dbReference type="Gene3D" id="1.10.1740.10">
    <property type="match status" value="1"/>
</dbReference>
<comment type="similarity">
    <text evidence="1 6">Belongs to the sigma-70 factor family. ECF subfamily.</text>
</comment>
<dbReference type="InterPro" id="IPR007627">
    <property type="entry name" value="RNA_pol_sigma70_r2"/>
</dbReference>
<dbReference type="Gene3D" id="1.10.10.10">
    <property type="entry name" value="Winged helix-like DNA-binding domain superfamily/Winged helix DNA-binding domain"/>
    <property type="match status" value="1"/>
</dbReference>
<evidence type="ECO:0000256" key="4">
    <source>
        <dbReference type="ARBA" id="ARBA00023125"/>
    </source>
</evidence>
<reference evidence="9" key="1">
    <citation type="submission" date="2020-02" db="EMBL/GenBank/DDBJ databases">
        <authorList>
            <person name="Meier V. D."/>
        </authorList>
    </citation>
    <scope>NUCLEOTIDE SEQUENCE</scope>
    <source>
        <strain evidence="9">AVDCRST_MAG43</strain>
    </source>
</reference>
<accession>A0A6J4UIY6</accession>
<evidence type="ECO:0000259" key="7">
    <source>
        <dbReference type="Pfam" id="PF04542"/>
    </source>
</evidence>
<proteinExistence type="inferred from homology"/>
<evidence type="ECO:0000259" key="8">
    <source>
        <dbReference type="Pfam" id="PF08281"/>
    </source>
</evidence>
<feature type="domain" description="RNA polymerase sigma factor 70 region 4 type 2" evidence="8">
    <location>
        <begin position="156"/>
        <end position="208"/>
    </location>
</feature>
<dbReference type="Pfam" id="PF04542">
    <property type="entry name" value="Sigma70_r2"/>
    <property type="match status" value="1"/>
</dbReference>
<dbReference type="PANTHER" id="PTHR43133:SF8">
    <property type="entry name" value="RNA POLYMERASE SIGMA FACTOR HI_1459-RELATED"/>
    <property type="match status" value="1"/>
</dbReference>
<evidence type="ECO:0000256" key="1">
    <source>
        <dbReference type="ARBA" id="ARBA00010641"/>
    </source>
</evidence>
<dbReference type="InterPro" id="IPR014284">
    <property type="entry name" value="RNA_pol_sigma-70_dom"/>
</dbReference>
<evidence type="ECO:0000256" key="3">
    <source>
        <dbReference type="ARBA" id="ARBA00023082"/>
    </source>
</evidence>
<dbReference type="PROSITE" id="PS01063">
    <property type="entry name" value="SIGMA70_ECF"/>
    <property type="match status" value="1"/>
</dbReference>
<dbReference type="InterPro" id="IPR013325">
    <property type="entry name" value="RNA_pol_sigma_r2"/>
</dbReference>
<protein>
    <recommendedName>
        <fullName evidence="6">RNA polymerase sigma factor</fullName>
    </recommendedName>
</protein>
<keyword evidence="5 6" id="KW-0804">Transcription</keyword>
<dbReference type="EMBL" id="CADCWI010000059">
    <property type="protein sequence ID" value="CAA9552122.1"/>
    <property type="molecule type" value="Genomic_DNA"/>
</dbReference>
<dbReference type="GO" id="GO:0006352">
    <property type="term" value="P:DNA-templated transcription initiation"/>
    <property type="evidence" value="ECO:0007669"/>
    <property type="project" value="InterPro"/>
</dbReference>
<dbReference type="InterPro" id="IPR013249">
    <property type="entry name" value="RNA_pol_sigma70_r4_t2"/>
</dbReference>
<gene>
    <name evidence="9" type="ORF">AVDCRST_MAG43-1153</name>
</gene>
<dbReference type="InterPro" id="IPR013324">
    <property type="entry name" value="RNA_pol_sigma_r3/r4-like"/>
</dbReference>
<dbReference type="AlphaFoldDB" id="A0A6J4UIY6"/>
<keyword evidence="2 6" id="KW-0805">Transcription regulation</keyword>
<sequence length="434" mass="48901">MLLGGSTRTNQKVRRKGEPPCYIHAESFSSRGGIVVTRASEHPPHLEDSQSISASRDMLLRFCTRYTGDPVAAEDLAQQTLLEALEHHHELRNPEAHRSWLFGIARNQCRLWARSRGREVFSPHDLDCGRKHGGGPHWQAGDIDLQLDLEREDLARLLDRAMALLPAETRAALVERYIRESPQAEIAMRLGLTEGAVEARLHRGKLALRRLLTTELSDEAISYGLVQSRDAGWQTTRIWCPGCGKHRLEGWLRSREGKLDMRCPECSLRRGHFIHSRLGNELSDVRTYRPALSRVLRVIDVMFRAQAKDGAAPCPVCGDLLPLTRGTPPWVPLRYADPNSIYLWHPGCGGADSETWHSLTWSLPEARRFWREHPRMRFLPEREIEAMGSPAVVTGFQSVTDGAKLEVVTLRDSLRVVSVNGTSCQGRRTGDTVE</sequence>
<dbReference type="GO" id="GO:0003677">
    <property type="term" value="F:DNA binding"/>
    <property type="evidence" value="ECO:0007669"/>
    <property type="project" value="UniProtKB-KW"/>
</dbReference>
<keyword evidence="3 6" id="KW-0731">Sigma factor</keyword>
<dbReference type="SUPFAM" id="SSF88946">
    <property type="entry name" value="Sigma2 domain of RNA polymerase sigma factors"/>
    <property type="match status" value="1"/>
</dbReference>
<evidence type="ECO:0000313" key="9">
    <source>
        <dbReference type="EMBL" id="CAA9552122.1"/>
    </source>
</evidence>
<name>A0A6J4UIY6_9BACT</name>
<evidence type="ECO:0000256" key="2">
    <source>
        <dbReference type="ARBA" id="ARBA00023015"/>
    </source>
</evidence>
<dbReference type="InterPro" id="IPR036388">
    <property type="entry name" value="WH-like_DNA-bd_sf"/>
</dbReference>
<dbReference type="SUPFAM" id="SSF88659">
    <property type="entry name" value="Sigma3 and sigma4 domains of RNA polymerase sigma factors"/>
    <property type="match status" value="1"/>
</dbReference>
<dbReference type="InterPro" id="IPR000838">
    <property type="entry name" value="RNA_pol_sigma70_ECF_CS"/>
</dbReference>
<dbReference type="NCBIfam" id="TIGR02937">
    <property type="entry name" value="sigma70-ECF"/>
    <property type="match status" value="1"/>
</dbReference>
<organism evidence="9">
    <name type="scientific">uncultured Thermomicrobiales bacterium</name>
    <dbReference type="NCBI Taxonomy" id="1645740"/>
    <lineage>
        <taxon>Bacteria</taxon>
        <taxon>Pseudomonadati</taxon>
        <taxon>Thermomicrobiota</taxon>
        <taxon>Thermomicrobia</taxon>
        <taxon>Thermomicrobiales</taxon>
        <taxon>environmental samples</taxon>
    </lineage>
</organism>
<evidence type="ECO:0000256" key="6">
    <source>
        <dbReference type="RuleBase" id="RU000716"/>
    </source>
</evidence>
<dbReference type="PANTHER" id="PTHR43133">
    <property type="entry name" value="RNA POLYMERASE ECF-TYPE SIGMA FACTO"/>
    <property type="match status" value="1"/>
</dbReference>